<dbReference type="NCBIfam" id="TIGR03342">
    <property type="entry name" value="dsrC_tusE_dsvC"/>
    <property type="match status" value="1"/>
</dbReference>
<dbReference type="EC" id="2.8.1.-" evidence="3"/>
<proteinExistence type="inferred from homology"/>
<dbReference type="InterPro" id="IPR042072">
    <property type="entry name" value="DsrC-like_C"/>
</dbReference>
<accession>A0A8J6P5K8</accession>
<gene>
    <name evidence="4" type="ORF">H8D24_07920</name>
</gene>
<dbReference type="GO" id="GO:0016740">
    <property type="term" value="F:transferase activity"/>
    <property type="evidence" value="ECO:0007669"/>
    <property type="project" value="UniProtKB-KW"/>
</dbReference>
<dbReference type="Gene3D" id="1.10.10.370">
    <property type="entry name" value="DsrC-like protein, C-terminal domain"/>
    <property type="match status" value="1"/>
</dbReference>
<evidence type="ECO:0000256" key="1">
    <source>
        <dbReference type="ARBA" id="ARBA00004496"/>
    </source>
</evidence>
<comment type="function">
    <text evidence="3">Part of a sulfur-relay system.</text>
</comment>
<comment type="similarity">
    <text evidence="3">Belongs to the dsrC/tusE family.</text>
</comment>
<dbReference type="GO" id="GO:0005737">
    <property type="term" value="C:cytoplasm"/>
    <property type="evidence" value="ECO:0007669"/>
    <property type="project" value="UniProtKB-SubCell"/>
</dbReference>
<dbReference type="GO" id="GO:0097163">
    <property type="term" value="F:sulfur carrier activity"/>
    <property type="evidence" value="ECO:0007669"/>
    <property type="project" value="TreeGrafter"/>
</dbReference>
<reference evidence="4 5" key="1">
    <citation type="submission" date="2020-08" db="EMBL/GenBank/DDBJ databases">
        <title>Bridging the membrane lipid divide: bacteria of the FCB group superphylum have the potential to synthesize archaeal ether lipids.</title>
        <authorList>
            <person name="Villanueva L."/>
            <person name="Von Meijenfeldt F.A.B."/>
            <person name="Westbye A.B."/>
            <person name="Yadav S."/>
            <person name="Hopmans E.C."/>
            <person name="Dutilh B.E."/>
            <person name="Sinninghe Damste J.S."/>
        </authorList>
    </citation>
    <scope>NUCLEOTIDE SEQUENCE [LARGE SCALE GENOMIC DNA]</scope>
    <source>
        <strain evidence="4">NIOZ-UU100</strain>
    </source>
</reference>
<evidence type="ECO:0000313" key="4">
    <source>
        <dbReference type="EMBL" id="MBC8520310.1"/>
    </source>
</evidence>
<dbReference type="InterPro" id="IPR007453">
    <property type="entry name" value="DsrC/TusE"/>
</dbReference>
<keyword evidence="2" id="KW-0963">Cytoplasm</keyword>
<dbReference type="Pfam" id="PF04358">
    <property type="entry name" value="DsrC"/>
    <property type="match status" value="1"/>
</dbReference>
<evidence type="ECO:0000256" key="3">
    <source>
        <dbReference type="PIRNR" id="PIRNR006223"/>
    </source>
</evidence>
<dbReference type="EMBL" id="JACNFK010000038">
    <property type="protein sequence ID" value="MBC8520310.1"/>
    <property type="molecule type" value="Genomic_DNA"/>
</dbReference>
<dbReference type="SUPFAM" id="SSF69721">
    <property type="entry name" value="DsrC, the gamma subunit of dissimilatory sulfite reductase"/>
    <property type="match status" value="1"/>
</dbReference>
<dbReference type="Proteomes" id="UP000654401">
    <property type="component" value="Unassembled WGS sequence"/>
</dbReference>
<dbReference type="PANTHER" id="PTHR37010">
    <property type="entry name" value="SULFURTRANSFERASE TUSE"/>
    <property type="match status" value="1"/>
</dbReference>
<evidence type="ECO:0000256" key="2">
    <source>
        <dbReference type="ARBA" id="ARBA00022490"/>
    </source>
</evidence>
<comment type="caution">
    <text evidence="4">The sequence shown here is derived from an EMBL/GenBank/DDBJ whole genome shotgun (WGS) entry which is preliminary data.</text>
</comment>
<dbReference type="InterPro" id="IPR025526">
    <property type="entry name" value="DsrC-like_dom_sf"/>
</dbReference>
<dbReference type="Gene3D" id="3.30.1420.10">
    <property type="match status" value="1"/>
</dbReference>
<name>A0A8J6P5K8_9GAMM</name>
<evidence type="ECO:0000313" key="5">
    <source>
        <dbReference type="Proteomes" id="UP000654401"/>
    </source>
</evidence>
<dbReference type="GO" id="GO:0002143">
    <property type="term" value="P:tRNA wobble position uridine thiolation"/>
    <property type="evidence" value="ECO:0007669"/>
    <property type="project" value="TreeGrafter"/>
</dbReference>
<dbReference type="AlphaFoldDB" id="A0A8J6P5K8"/>
<dbReference type="PIRSF" id="PIRSF006223">
    <property type="entry name" value="DsrC_TusE"/>
    <property type="match status" value="1"/>
</dbReference>
<keyword evidence="3" id="KW-0808">Transferase</keyword>
<organism evidence="4 5">
    <name type="scientific">Candidatus Thiopontia autotrophica</name>
    <dbReference type="NCBI Taxonomy" id="2841688"/>
    <lineage>
        <taxon>Bacteria</taxon>
        <taxon>Pseudomonadati</taxon>
        <taxon>Pseudomonadota</taxon>
        <taxon>Gammaproteobacteria</taxon>
        <taxon>Candidatus Thiopontia</taxon>
    </lineage>
</organism>
<sequence>MNTNPTAIRVEYVNVDGKEIATDQEGYIQDLDQWSEGFATAQAKKEGIEALTDEHWDVINLIRDHYDEHGVQIEVRKMIKHFAKVWGKEHGNNRYLHDLFPMGGPQKQGNRIAGIRKTKGEH</sequence>
<dbReference type="PANTHER" id="PTHR37010:SF1">
    <property type="entry name" value="SULFURTRANSFERASE TUSE"/>
    <property type="match status" value="1"/>
</dbReference>
<dbReference type="InterPro" id="IPR043163">
    <property type="entry name" value="DsrC-like_N"/>
</dbReference>
<protein>
    <recommendedName>
        <fullName evidence="3">Sulfurtransferase</fullName>
        <ecNumber evidence="3">2.8.1.-</ecNumber>
    </recommendedName>
</protein>
<comment type="subcellular location">
    <subcellularLocation>
        <location evidence="1">Cytoplasm</location>
    </subcellularLocation>
</comment>